<feature type="domain" description="Aldehyde oxidase/xanthine dehydrogenase a/b hammerhead" evidence="3">
    <location>
        <begin position="25"/>
        <end position="129"/>
    </location>
</feature>
<dbReference type="Gene3D" id="3.90.1170.50">
    <property type="entry name" value="Aldehyde oxidase/xanthine dehydrogenase, a/b hammerhead"/>
    <property type="match status" value="1"/>
</dbReference>
<dbReference type="InterPro" id="IPR046867">
    <property type="entry name" value="AldOxase/xan_DH_MoCoBD2"/>
</dbReference>
<name>A0A1H3TRB6_9ACTN</name>
<sequence>MTRTWQAAPSVGHPLTRVEGLDKVTGRARYAADIALPGLVYGWVVPATIPRGRVIGIDVAATLAMPGVLAVLHPHNAPRLADIGEGTLALFQNDRVAHRGAPVALVIADTPERAREAAERTAVDYLPEPHDADFRPDHPGLYTPDHVNPNNATTTDKGDVDAAIAGAAVVVDREYRTPAQHNNAMEPHSATAVWADDRVTLYTSTQYAYTVAQSLTRLFGLAPGTMRVVSEHIGGGFGNKGAPARPDAALAVMAATLVGRPVRVTLTRPQLYPLTGYRTPTAQRVRLGADEDGRLVALEHRAASQTSRLVEFTEQTAIYSRAMYAADNLRTSHRVVALDVPTPRWMRAPGEAPGSFGLESAMDELAEACGVDPVELRLRNDTQAEPASGLPFSSRRLAECLREGARRFGWAGRDPRPAGRRDGRWWRGTGMAGAHYPARTAPTTAHVTALRSGDYVVRVAATDLGTGARTALTQLAADALEVPVTTVRVLIGDSDFGPAHGAGGSMGTASWGWPVVTACHDLAHRLASGEPLPPEGLTSTFDSTDAVGARRDLSRYAFGAHFAEVAVDVSTGEVRVPRLTGVYAVGRVVNPLTARSQLLGGMTMGLSCALLEESMMDARFGGFVNHNLADYHVATNADVGELDVAFVDDPDDELNPSGVKGLGEIGIVGVPAAIANAVWHATGVRQRELPIGPARAITSGQ</sequence>
<dbReference type="OrthoDB" id="8428274at2"/>
<dbReference type="Pfam" id="PF02738">
    <property type="entry name" value="MoCoBD_1"/>
    <property type="match status" value="1"/>
</dbReference>
<dbReference type="Pfam" id="PF01315">
    <property type="entry name" value="Ald_Xan_dh_C"/>
    <property type="match status" value="1"/>
</dbReference>
<dbReference type="InterPro" id="IPR008274">
    <property type="entry name" value="AldOxase/xan_DH_MoCoBD1"/>
</dbReference>
<dbReference type="InterPro" id="IPR036856">
    <property type="entry name" value="Ald_Oxase/Xan_DH_a/b_sf"/>
</dbReference>
<dbReference type="SMART" id="SM01008">
    <property type="entry name" value="Ald_Xan_dh_C"/>
    <property type="match status" value="1"/>
</dbReference>
<dbReference type="SUPFAM" id="SSF56003">
    <property type="entry name" value="Molybdenum cofactor-binding domain"/>
    <property type="match status" value="1"/>
</dbReference>
<evidence type="ECO:0000313" key="4">
    <source>
        <dbReference type="EMBL" id="SDZ52812.1"/>
    </source>
</evidence>
<dbReference type="PANTHER" id="PTHR11908:SF132">
    <property type="entry name" value="ALDEHYDE OXIDASE 1-RELATED"/>
    <property type="match status" value="1"/>
</dbReference>
<dbReference type="PANTHER" id="PTHR11908">
    <property type="entry name" value="XANTHINE DEHYDROGENASE"/>
    <property type="match status" value="1"/>
</dbReference>
<dbReference type="Gene3D" id="3.30.365.10">
    <property type="entry name" value="Aldehyde oxidase/xanthine dehydrogenase, molybdopterin binding domain"/>
    <property type="match status" value="4"/>
</dbReference>
<organism evidence="4 5">
    <name type="scientific">Asanoa ishikariensis</name>
    <dbReference type="NCBI Taxonomy" id="137265"/>
    <lineage>
        <taxon>Bacteria</taxon>
        <taxon>Bacillati</taxon>
        <taxon>Actinomycetota</taxon>
        <taxon>Actinomycetes</taxon>
        <taxon>Micromonosporales</taxon>
        <taxon>Micromonosporaceae</taxon>
        <taxon>Asanoa</taxon>
    </lineage>
</organism>
<protein>
    <submittedName>
        <fullName evidence="4">Xanthine dehydrogenase YagR molybdenum-binding subunit</fullName>
    </submittedName>
</protein>
<gene>
    <name evidence="4" type="ORF">SAMN05421684_6258</name>
</gene>
<keyword evidence="1" id="KW-0500">Molybdenum</keyword>
<dbReference type="Proteomes" id="UP000199632">
    <property type="component" value="Unassembled WGS sequence"/>
</dbReference>
<evidence type="ECO:0000256" key="1">
    <source>
        <dbReference type="ARBA" id="ARBA00022505"/>
    </source>
</evidence>
<evidence type="ECO:0000259" key="3">
    <source>
        <dbReference type="SMART" id="SM01008"/>
    </source>
</evidence>
<proteinExistence type="predicted"/>
<dbReference type="SUPFAM" id="SSF54665">
    <property type="entry name" value="CO dehydrogenase molybdoprotein N-domain-like"/>
    <property type="match status" value="1"/>
</dbReference>
<dbReference type="EMBL" id="FNQB01000003">
    <property type="protein sequence ID" value="SDZ52812.1"/>
    <property type="molecule type" value="Genomic_DNA"/>
</dbReference>
<reference evidence="5" key="1">
    <citation type="submission" date="2016-10" db="EMBL/GenBank/DDBJ databases">
        <authorList>
            <person name="Varghese N."/>
            <person name="Submissions S."/>
        </authorList>
    </citation>
    <scope>NUCLEOTIDE SEQUENCE [LARGE SCALE GENOMIC DNA]</scope>
    <source>
        <strain evidence="5">DSM 44718</strain>
    </source>
</reference>
<dbReference type="InterPro" id="IPR000674">
    <property type="entry name" value="Ald_Oxase/Xan_DH_a/b"/>
</dbReference>
<accession>A0A1H3TRB6</accession>
<evidence type="ECO:0000313" key="5">
    <source>
        <dbReference type="Proteomes" id="UP000199632"/>
    </source>
</evidence>
<dbReference type="GO" id="GO:0016491">
    <property type="term" value="F:oxidoreductase activity"/>
    <property type="evidence" value="ECO:0007669"/>
    <property type="project" value="UniProtKB-KW"/>
</dbReference>
<dbReference type="InterPro" id="IPR016208">
    <property type="entry name" value="Ald_Oxase/xanthine_DH-like"/>
</dbReference>
<dbReference type="RefSeq" id="WP_090800150.1">
    <property type="nucleotide sequence ID" value="NZ_BOND01000023.1"/>
</dbReference>
<evidence type="ECO:0000256" key="2">
    <source>
        <dbReference type="ARBA" id="ARBA00023002"/>
    </source>
</evidence>
<dbReference type="Pfam" id="PF20256">
    <property type="entry name" value="MoCoBD_2"/>
    <property type="match status" value="2"/>
</dbReference>
<dbReference type="InterPro" id="IPR037165">
    <property type="entry name" value="AldOxase/xan_DH_Mopterin-bd_sf"/>
</dbReference>
<dbReference type="GO" id="GO:0005506">
    <property type="term" value="F:iron ion binding"/>
    <property type="evidence" value="ECO:0007669"/>
    <property type="project" value="InterPro"/>
</dbReference>
<dbReference type="AlphaFoldDB" id="A0A1H3TRB6"/>
<keyword evidence="5" id="KW-1185">Reference proteome</keyword>
<dbReference type="STRING" id="137265.SAMN05421684_6258"/>
<keyword evidence="2" id="KW-0560">Oxidoreductase</keyword>